<organism evidence="2">
    <name type="scientific">Oryza glumipatula</name>
    <dbReference type="NCBI Taxonomy" id="40148"/>
    <lineage>
        <taxon>Eukaryota</taxon>
        <taxon>Viridiplantae</taxon>
        <taxon>Streptophyta</taxon>
        <taxon>Embryophyta</taxon>
        <taxon>Tracheophyta</taxon>
        <taxon>Spermatophyta</taxon>
        <taxon>Magnoliopsida</taxon>
        <taxon>Liliopsida</taxon>
        <taxon>Poales</taxon>
        <taxon>Poaceae</taxon>
        <taxon>BOP clade</taxon>
        <taxon>Oryzoideae</taxon>
        <taxon>Oryzeae</taxon>
        <taxon>Oryzinae</taxon>
        <taxon>Oryza</taxon>
    </lineage>
</organism>
<dbReference type="AlphaFoldDB" id="A0A0E0AP80"/>
<keyword evidence="3" id="KW-1185">Reference proteome</keyword>
<dbReference type="Gramene" id="OGLUM07G26150.1">
    <property type="protein sequence ID" value="OGLUM07G26150.1"/>
    <property type="gene ID" value="OGLUM07G26150"/>
</dbReference>
<feature type="signal peptide" evidence="1">
    <location>
        <begin position="1"/>
        <end position="25"/>
    </location>
</feature>
<accession>A0A0E0AP80</accession>
<dbReference type="EnsemblPlants" id="OGLUM07G26150.1">
    <property type="protein sequence ID" value="OGLUM07G26150.1"/>
    <property type="gene ID" value="OGLUM07G26150"/>
</dbReference>
<evidence type="ECO:0000313" key="3">
    <source>
        <dbReference type="Proteomes" id="UP000026961"/>
    </source>
</evidence>
<reference evidence="2" key="2">
    <citation type="submission" date="2018-05" db="EMBL/GenBank/DDBJ databases">
        <title>OgluRS3 (Oryza glumaepatula Reference Sequence Version 3).</title>
        <authorList>
            <person name="Zhang J."/>
            <person name="Kudrna D."/>
            <person name="Lee S."/>
            <person name="Talag J."/>
            <person name="Welchert J."/>
            <person name="Wing R.A."/>
        </authorList>
    </citation>
    <scope>NUCLEOTIDE SEQUENCE [LARGE SCALE GENOMIC DNA]</scope>
</reference>
<dbReference type="Proteomes" id="UP000026961">
    <property type="component" value="Chromosome 7"/>
</dbReference>
<evidence type="ECO:0000256" key="1">
    <source>
        <dbReference type="SAM" id="SignalP"/>
    </source>
</evidence>
<dbReference type="HOGENOM" id="CLU_120196_0_0_1"/>
<proteinExistence type="predicted"/>
<reference evidence="2" key="1">
    <citation type="submission" date="2015-04" db="UniProtKB">
        <authorList>
            <consortium name="EnsemblPlants"/>
        </authorList>
    </citation>
    <scope>IDENTIFICATION</scope>
</reference>
<protein>
    <submittedName>
        <fullName evidence="2">Uncharacterized protein</fullName>
    </submittedName>
</protein>
<feature type="chain" id="PRO_5002353841" evidence="1">
    <location>
        <begin position="26"/>
        <end position="213"/>
    </location>
</feature>
<evidence type="ECO:0000313" key="2">
    <source>
        <dbReference type="EnsemblPlants" id="OGLUM07G26150.1"/>
    </source>
</evidence>
<keyword evidence="1" id="KW-0732">Signal</keyword>
<sequence>MAVMKSQLVLATLFLAGLVARGAEASIAGVVYCSLQCLTLPNLLPKATVRLQISSYEIPTAGNQGFIRRNSKGQFVVLLNVTSSEMMGSLMSGSGRVAVIAPPPAASGGASLPAAAAGGGTTLVAPVVPHSARILGATAADNTLRQILDQLQSSSDLLPGLAQGLDYLLNNATMEVLRELADDIVPTGVSYGGDTVDAYVAFDVGPFSYSPNN</sequence>
<name>A0A0E0AP80_9ORYZ</name>